<evidence type="ECO:0000313" key="2">
    <source>
        <dbReference type="EMBL" id="KVW98967.1"/>
    </source>
</evidence>
<dbReference type="PATRIC" id="fig|36861.3.peg.3424"/>
<dbReference type="AlphaFoldDB" id="A0A106BUM3"/>
<name>A0A106BUM3_THIDE</name>
<dbReference type="Gene3D" id="2.50.20.10">
    <property type="entry name" value="Lipoprotein localisation LolA/LolB/LppX"/>
    <property type="match status" value="1"/>
</dbReference>
<protein>
    <recommendedName>
        <fullName evidence="1">MucB/RseB N-terminal domain-containing protein</fullName>
    </recommendedName>
</protein>
<feature type="domain" description="MucB/RseB N-terminal" evidence="1">
    <location>
        <begin position="115"/>
        <end position="205"/>
    </location>
</feature>
<gene>
    <name evidence="2" type="ORF">ABW22_02795</name>
</gene>
<evidence type="ECO:0000313" key="3">
    <source>
        <dbReference type="Proteomes" id="UP000064243"/>
    </source>
</evidence>
<sequence>MSALMLAAALTGTHASPLADAIEHYRTVETYQVTLRVARADGEDHIRYFYKKPGFVRMEFIRPHAGTVLVYSPHTQRVRVWPFGAGRFPELSLSPHNSLIRGAGGQTVDNSDVGALFENVRTLLEQGRAEVRGEARMAGRSALHLVVTGAPGIAVAGVHRYELWLDTASQFPLKVISRNQADVVIETVIMDALEINVPLPETLFNPEGE</sequence>
<reference evidence="2 3" key="1">
    <citation type="journal article" date="2015" name="Appl. Environ. Microbiol.">
        <title>Aerobic and Anaerobic Thiosulfate Oxidation by a Cold-Adapted, Subglacial Chemoautotroph.</title>
        <authorList>
            <person name="Harrold Z.R."/>
            <person name="Skidmore M.L."/>
            <person name="Hamilton T.L."/>
            <person name="Desch L."/>
            <person name="Amada K."/>
            <person name="van Gelder W."/>
            <person name="Glover K."/>
            <person name="Roden E.E."/>
            <person name="Boyd E.S."/>
        </authorList>
    </citation>
    <scope>NUCLEOTIDE SEQUENCE [LARGE SCALE GENOMIC DNA]</scope>
    <source>
        <strain evidence="2 3">RG</strain>
    </source>
</reference>
<evidence type="ECO:0000259" key="1">
    <source>
        <dbReference type="Pfam" id="PF03888"/>
    </source>
</evidence>
<dbReference type="EMBL" id="LDUG01000008">
    <property type="protein sequence ID" value="KVW98967.1"/>
    <property type="molecule type" value="Genomic_DNA"/>
</dbReference>
<dbReference type="Proteomes" id="UP000064243">
    <property type="component" value="Unassembled WGS sequence"/>
</dbReference>
<accession>A0A106BUM3</accession>
<comment type="caution">
    <text evidence="2">The sequence shown here is derived from an EMBL/GenBank/DDBJ whole genome shotgun (WGS) entry which is preliminary data.</text>
</comment>
<dbReference type="Pfam" id="PF03888">
    <property type="entry name" value="MucB_RseB"/>
    <property type="match status" value="1"/>
</dbReference>
<organism evidence="2 3">
    <name type="scientific">Thiobacillus denitrificans</name>
    <dbReference type="NCBI Taxonomy" id="36861"/>
    <lineage>
        <taxon>Bacteria</taxon>
        <taxon>Pseudomonadati</taxon>
        <taxon>Pseudomonadota</taxon>
        <taxon>Betaproteobacteria</taxon>
        <taxon>Nitrosomonadales</taxon>
        <taxon>Thiobacillaceae</taxon>
        <taxon>Thiobacillus</taxon>
    </lineage>
</organism>
<proteinExistence type="predicted"/>
<keyword evidence="3" id="KW-1185">Reference proteome</keyword>
<dbReference type="InterPro" id="IPR033434">
    <property type="entry name" value="MucB/RseB_N"/>
</dbReference>